<feature type="chain" id="PRO_5012052649" description="Filamentous haemagglutinin FhaB/tRNA nuclease CdiA-like TPS domain-containing protein" evidence="1">
    <location>
        <begin position="28"/>
        <end position="1596"/>
    </location>
</feature>
<feature type="signal peptide" evidence="1">
    <location>
        <begin position="1"/>
        <end position="27"/>
    </location>
</feature>
<dbReference type="Gene3D" id="2.160.20.10">
    <property type="entry name" value="Single-stranded right-handed beta-helix, Pectin lyase-like"/>
    <property type="match status" value="5"/>
</dbReference>
<comment type="caution">
    <text evidence="3">The sequence shown here is derived from an EMBL/GenBank/DDBJ whole genome shotgun (WGS) entry which is preliminary data.</text>
</comment>
<accession>A0A1U7IL99</accession>
<dbReference type="SMART" id="SM00912">
    <property type="entry name" value="Haemagg_act"/>
    <property type="match status" value="1"/>
</dbReference>
<organism evidence="3 4">
    <name type="scientific">[Phormidium ambiguum] IAM M-71</name>
    <dbReference type="NCBI Taxonomy" id="454136"/>
    <lineage>
        <taxon>Bacteria</taxon>
        <taxon>Bacillati</taxon>
        <taxon>Cyanobacteriota</taxon>
        <taxon>Cyanophyceae</taxon>
        <taxon>Oscillatoriophycideae</taxon>
        <taxon>Aerosakkonematales</taxon>
        <taxon>Aerosakkonemataceae</taxon>
        <taxon>Floridanema</taxon>
    </lineage>
</organism>
<evidence type="ECO:0000256" key="1">
    <source>
        <dbReference type="SAM" id="SignalP"/>
    </source>
</evidence>
<dbReference type="RefSeq" id="WP_073593492.1">
    <property type="nucleotide sequence ID" value="NZ_MRCE01000009.1"/>
</dbReference>
<evidence type="ECO:0000259" key="2">
    <source>
        <dbReference type="SMART" id="SM00912"/>
    </source>
</evidence>
<dbReference type="Proteomes" id="UP000185860">
    <property type="component" value="Unassembled WGS sequence"/>
</dbReference>
<dbReference type="STRING" id="454136.NIES2119_10850"/>
<reference evidence="3 4" key="1">
    <citation type="submission" date="2016-11" db="EMBL/GenBank/DDBJ databases">
        <title>Draft Genome Sequences of Nine Cyanobacterial Strains from Diverse Habitats.</title>
        <authorList>
            <person name="Zhu T."/>
            <person name="Hou S."/>
            <person name="Lu X."/>
            <person name="Hess W.R."/>
        </authorList>
    </citation>
    <scope>NUCLEOTIDE SEQUENCE [LARGE SCALE GENOMIC DNA]</scope>
    <source>
        <strain evidence="3 4">IAM M-71</strain>
    </source>
</reference>
<evidence type="ECO:0000313" key="3">
    <source>
        <dbReference type="EMBL" id="OKH38054.1"/>
    </source>
</evidence>
<dbReference type="SUPFAM" id="SSF51126">
    <property type="entry name" value="Pectin lyase-like"/>
    <property type="match status" value="8"/>
</dbReference>
<feature type="domain" description="Filamentous haemagglutinin FhaB/tRNA nuclease CdiA-like TPS" evidence="2">
    <location>
        <begin position="30"/>
        <end position="141"/>
    </location>
</feature>
<gene>
    <name evidence="3" type="ORF">NIES2119_10850</name>
</gene>
<dbReference type="InterPro" id="IPR008638">
    <property type="entry name" value="FhaB/CdiA-like_TPS"/>
</dbReference>
<keyword evidence="1" id="KW-0732">Signal</keyword>
<dbReference type="InterPro" id="IPR012334">
    <property type="entry name" value="Pectin_lyas_fold"/>
</dbReference>
<protein>
    <recommendedName>
        <fullName evidence="2">Filamentous haemagglutinin FhaB/tRNA nuclease CdiA-like TPS domain-containing protein</fullName>
    </recommendedName>
</protein>
<dbReference type="Pfam" id="PF05860">
    <property type="entry name" value="TPS"/>
    <property type="match status" value="1"/>
</dbReference>
<evidence type="ECO:0000313" key="4">
    <source>
        <dbReference type="Proteomes" id="UP000185860"/>
    </source>
</evidence>
<proteinExistence type="predicted"/>
<dbReference type="InterPro" id="IPR011050">
    <property type="entry name" value="Pectin_lyase_fold/virulence"/>
</dbReference>
<sequence>MKLNTCSFHITQTSTLLTLLAAYPTTAQIIPDNTVNTTVTPNGNINVIEGGTRAGNNLFHSFQEFSIPTGSEAFFNNAFDIRNIFSRVTGRSISNIDGLIRANGIANLFLLNPNGIIFGPNARLNIGGSFLASTANSFKFADGIEFSATNPQAAPLLSINVPIGLQMGANPGNITVNGNGLNRPLPIEGETTEQRAARLIAFEQEFLNNPQGLFVQPGKTIALVGGNLTFNGGIVGVNQGRIELGSVNFGEVSLNPTETGLVLGYENISNFGDIQMSQSTAVAASGEGAGEIRVRGGKITLNERSSIGANTIGNQNGKGVTVEAQQLTLFDGSFLTSGTFSSGDAGNLIVKATESVEVSGFSTENKFSSSLQTVTLAGGKAGNLTIDTGRLIIKDGAFVSTETRGIGNGGNLLIQAKDSVEILGTQPNGFPTFLSAGVGAGEGSTGTGGNLIIETGTLSIRDGGRASTETFGRGNAGNLLVKARELVEVVGEGPATSQLPIGLSSSLNSDVSSGAIGNGGNLTIETQKLSVRDGAQVSTSVYGQGKGGTLQVRVSELLELVGAGRINKSENGTEIRNSSAINATVLVNGIGSGGEINIDTQNLSLRDGGIISTGTLGKGNAGNIQIQASKSVEVLGSAKFGNLSNISTSVLQKAEGKGGDIRIDTEVLSLRDGGDISAGTFGIGDSGNIYIRATEAVELIGKTTDRKIPSASGLAAPVLSDAKGNGGDITVETKRLTLNEGDIFVATSGDGNAGNIFLQVSESVELSNNGSIGAGTLEKATGNSGKIIIETGRLQLADNSFISTFSNNQGRGGTVIVRAKESVQMNSNSDISAAANSTGDGGDIIIETQRLLIRDGSQAAVDTFDAGKAGNLTVKASEIEIDHENGQFATGLSASSNDEGTGDAGNLSIESGRLIVRNGAQVQTGTFSSGKGGNLTVIAQEIELSGVSAELLPAGLFVSTDGTGDAGNLRIETGRLIVRDGAQIQAATFGAGKGGSLSVIADEIELQRGNSPYSTGLFTSSEGTGDAGNVSIETERLIVQNGAVVQAATLGAGKGGSLLVKANTVELVGSSVNGNSSNFSAATQGTGEGGNLTIETKQLTVRDGAQISASTFGVGNAGSLTVKADVVEVIGKSADGQFSGGLFTSTEGTGNAGNLTIETKQLTVRDGAQIAASTFDAGKAGNLTVKADVIDVIGTSADGQFSSGLYSTTFGIGDGGNLSIETKQLTVRDGAAISVTTFDAGNAGNLIINADVVEAIGISADGLYPTGLFADTNGTGNAGNLTINARNFIVRDGAQVAASTFGAGKAGDLRITAEFVEVAEKAVNGQSSGLFVTAESGSGDAGNLIINTESLIVRDGARVTASSFGTGAAGNLEVTANSILIDREGILRATIAAGSQGNINLQTSSLIMRRGSSITTNATGKATGGNIIINTDVLAALENSDISANAEDSFGGRVIINAQGIFGTKFRPDTTPESDITATSKLGPQFSGTVQINTPEVDPNSGLVNLPENAVDVSRLVPKGCVARRKETGAFYITGNGGFQYRPGDGFVSPLPTGTVRSVPVNNTSERSEVNERIIEAQGIYQLENGEIVLGWECPN</sequence>
<dbReference type="NCBIfam" id="TIGR01901">
    <property type="entry name" value="adhes_NPXG"/>
    <property type="match status" value="1"/>
</dbReference>
<dbReference type="OrthoDB" id="436571at2"/>
<name>A0A1U7IL99_9CYAN</name>
<dbReference type="EMBL" id="MRCE01000009">
    <property type="protein sequence ID" value="OKH38054.1"/>
    <property type="molecule type" value="Genomic_DNA"/>
</dbReference>